<dbReference type="InterPro" id="IPR000219">
    <property type="entry name" value="DH_dom"/>
</dbReference>
<dbReference type="STRING" id="1890364.A0A2P6NZ15"/>
<dbReference type="InParanoid" id="A0A2P6NZ15"/>
<evidence type="ECO:0000256" key="1">
    <source>
        <dbReference type="SAM" id="Coils"/>
    </source>
</evidence>
<dbReference type="Proteomes" id="UP000241769">
    <property type="component" value="Unassembled WGS sequence"/>
</dbReference>
<feature type="domain" description="DH" evidence="3">
    <location>
        <begin position="235"/>
        <end position="439"/>
    </location>
</feature>
<dbReference type="EMBL" id="MDYQ01000005">
    <property type="protein sequence ID" value="PRP89194.1"/>
    <property type="molecule type" value="Genomic_DNA"/>
</dbReference>
<feature type="region of interest" description="Disordered" evidence="2">
    <location>
        <begin position="478"/>
        <end position="532"/>
    </location>
</feature>
<dbReference type="PROSITE" id="PS50096">
    <property type="entry name" value="IQ"/>
    <property type="match status" value="1"/>
</dbReference>
<dbReference type="AlphaFoldDB" id="A0A2P6NZ15"/>
<evidence type="ECO:0000259" key="3">
    <source>
        <dbReference type="PROSITE" id="PS50010"/>
    </source>
</evidence>
<dbReference type="PROSITE" id="PS50010">
    <property type="entry name" value="DH_2"/>
    <property type="match status" value="1"/>
</dbReference>
<dbReference type="Gene3D" id="1.20.900.10">
    <property type="entry name" value="Dbl homology (DH) domain"/>
    <property type="match status" value="1"/>
</dbReference>
<comment type="caution">
    <text evidence="4">The sequence shown here is derived from an EMBL/GenBank/DDBJ whole genome shotgun (WGS) entry which is preliminary data.</text>
</comment>
<dbReference type="GO" id="GO:0005085">
    <property type="term" value="F:guanyl-nucleotide exchange factor activity"/>
    <property type="evidence" value="ECO:0007669"/>
    <property type="project" value="InterPro"/>
</dbReference>
<accession>A0A2P6NZ15</accession>
<dbReference type="SUPFAM" id="SSF48065">
    <property type="entry name" value="DBL homology domain (DH-domain)"/>
    <property type="match status" value="1"/>
</dbReference>
<feature type="region of interest" description="Disordered" evidence="2">
    <location>
        <begin position="439"/>
        <end position="462"/>
    </location>
</feature>
<evidence type="ECO:0000256" key="2">
    <source>
        <dbReference type="SAM" id="MobiDB-lite"/>
    </source>
</evidence>
<gene>
    <name evidence="4" type="ORF">PROFUN_01914</name>
</gene>
<name>A0A2P6NZ15_9EUKA</name>
<evidence type="ECO:0000313" key="5">
    <source>
        <dbReference type="Proteomes" id="UP000241769"/>
    </source>
</evidence>
<keyword evidence="5" id="KW-1185">Reference proteome</keyword>
<dbReference type="Pfam" id="PF00621">
    <property type="entry name" value="RhoGEF"/>
    <property type="match status" value="1"/>
</dbReference>
<feature type="compositionally biased region" description="Basic and acidic residues" evidence="2">
    <location>
        <begin position="497"/>
        <end position="532"/>
    </location>
</feature>
<organism evidence="4 5">
    <name type="scientific">Planoprotostelium fungivorum</name>
    <dbReference type="NCBI Taxonomy" id="1890364"/>
    <lineage>
        <taxon>Eukaryota</taxon>
        <taxon>Amoebozoa</taxon>
        <taxon>Evosea</taxon>
        <taxon>Variosea</taxon>
        <taxon>Cavosteliida</taxon>
        <taxon>Cavosteliaceae</taxon>
        <taxon>Planoprotostelium</taxon>
    </lineage>
</organism>
<keyword evidence="1" id="KW-0175">Coiled coil</keyword>
<proteinExistence type="predicted"/>
<dbReference type="PANTHER" id="PTHR12673">
    <property type="entry name" value="FACIOGENITAL DYSPLASIA PROTEIN"/>
    <property type="match status" value="1"/>
</dbReference>
<sequence length="551" mass="63033">MKLGFHLYDCQQQTMNIMSRFSRCGLTASLSGGDAQRKFAGKFVCTLSTDPWYDSLLSIPNASSLNSVNKGMKGAFGWKIHPPVALTRAGSPANEKSARSNRCFSKMPEDGLFELEVAASTLGDVIDTTLIQLMRCDDVERTSLQMKLNDAEDRLKMIREQIQARKRMDRMSIPMDKMSIPLFRTKMESPRPSSPRRIHEENNQQTAAIDIQRVYRGYAVRATLSKDVDVKMQKKRNAAWRELISSEEVYVQLLRLLQHIKGNLGSIDPSNGNFRMASSNNLPLHSKNRLTAADLDMMFGNSDEILKFHEHLLGELKRAHWSHPSEHLIDSIFRRNFESNAVGLYVQYVFNYPLSNKIYSAHQDSESFNRIVHESLVSMAPEIPRHLPSCLITPVQRVPRYVLLFNEIKRYTPEDDIRYRLIHDLFTFMKDTSQRIDDEIEMSKKSSKSKKSKKIYRGGSLKGGDIASTATAEIRPVTSPVPRKESLRKPRMVHSSSEIDVHSSKEEKEEEKREMKRTGSKARDMFKNRTDKSGLKKVLPDWMKRLVNGAS</sequence>
<dbReference type="OrthoDB" id="5585231at2759"/>
<dbReference type="InterPro" id="IPR051092">
    <property type="entry name" value="FYVE_RhoGEF_PH"/>
</dbReference>
<dbReference type="CDD" id="cd23767">
    <property type="entry name" value="IQCD"/>
    <property type="match status" value="1"/>
</dbReference>
<evidence type="ECO:0000313" key="4">
    <source>
        <dbReference type="EMBL" id="PRP89194.1"/>
    </source>
</evidence>
<feature type="compositionally biased region" description="Basic residues" evidence="2">
    <location>
        <begin position="445"/>
        <end position="456"/>
    </location>
</feature>
<dbReference type="InterPro" id="IPR035899">
    <property type="entry name" value="DBL_dom_sf"/>
</dbReference>
<dbReference type="SMART" id="SM00325">
    <property type="entry name" value="RhoGEF"/>
    <property type="match status" value="1"/>
</dbReference>
<dbReference type="GO" id="GO:0005737">
    <property type="term" value="C:cytoplasm"/>
    <property type="evidence" value="ECO:0007669"/>
    <property type="project" value="TreeGrafter"/>
</dbReference>
<feature type="coiled-coil region" evidence="1">
    <location>
        <begin position="141"/>
        <end position="168"/>
    </location>
</feature>
<protein>
    <submittedName>
        <fullName evidence="4">Radial spoke head 10 protein</fullName>
    </submittedName>
</protein>
<dbReference type="PANTHER" id="PTHR12673:SF159">
    <property type="entry name" value="LD03170P"/>
    <property type="match status" value="1"/>
</dbReference>
<reference evidence="4 5" key="1">
    <citation type="journal article" date="2018" name="Genome Biol. Evol.">
        <title>Multiple Roots of Fruiting Body Formation in Amoebozoa.</title>
        <authorList>
            <person name="Hillmann F."/>
            <person name="Forbes G."/>
            <person name="Novohradska S."/>
            <person name="Ferling I."/>
            <person name="Riege K."/>
            <person name="Groth M."/>
            <person name="Westermann M."/>
            <person name="Marz M."/>
            <person name="Spaller T."/>
            <person name="Winckler T."/>
            <person name="Schaap P."/>
            <person name="Glockner G."/>
        </authorList>
    </citation>
    <scope>NUCLEOTIDE SEQUENCE [LARGE SCALE GENOMIC DNA]</scope>
    <source>
        <strain evidence="4 5">Jena</strain>
    </source>
</reference>